<dbReference type="STRING" id="751945.Theos_1123"/>
<dbReference type="RefSeq" id="WP_016329358.1">
    <property type="nucleotide sequence ID" value="NC_019386.1"/>
</dbReference>
<organism evidence="2 3">
    <name type="scientific">Thermus oshimai JL-2</name>
    <dbReference type="NCBI Taxonomy" id="751945"/>
    <lineage>
        <taxon>Bacteria</taxon>
        <taxon>Thermotogati</taxon>
        <taxon>Deinococcota</taxon>
        <taxon>Deinococci</taxon>
        <taxon>Thermales</taxon>
        <taxon>Thermaceae</taxon>
        <taxon>Thermus</taxon>
    </lineage>
</organism>
<dbReference type="EMBL" id="CP003249">
    <property type="protein sequence ID" value="AFV76168.1"/>
    <property type="molecule type" value="Genomic_DNA"/>
</dbReference>
<dbReference type="PATRIC" id="fig|751945.3.peg.1115"/>
<gene>
    <name evidence="2" type="ORF">Theos_1123</name>
</gene>
<feature type="signal peptide" evidence="1">
    <location>
        <begin position="1"/>
        <end position="20"/>
    </location>
</feature>
<keyword evidence="1" id="KW-0732">Signal</keyword>
<dbReference type="HOGENOM" id="CLU_097907_0_0_0"/>
<reference evidence="2 3" key="1">
    <citation type="journal article" date="2013" name="Genome Announc.">
        <title>Whole Genome Sequencing of Thermus oshimai JL-2 and Thermus thermophilus JL-18, Incomplete Denitrifiers from the United States Great Basin.</title>
        <authorList>
            <person name="Murugapiran S.K."/>
            <person name="Huntemann M."/>
            <person name="Wei C.L."/>
            <person name="Han J."/>
            <person name="Detter J.C."/>
            <person name="Han C.S."/>
            <person name="Erkkila T.H."/>
            <person name="Teshima H."/>
            <person name="Chen A."/>
            <person name="Kyrpides N."/>
            <person name="Mavrommatis K."/>
            <person name="Markowitz V."/>
            <person name="Szeto E."/>
            <person name="Ivanova N."/>
            <person name="Pagani I."/>
            <person name="Lam J."/>
            <person name="McDonald A.I."/>
            <person name="Dodsworth J.A."/>
            <person name="Pati A."/>
            <person name="Goodwin L."/>
            <person name="Peters L."/>
            <person name="Pitluck S."/>
            <person name="Woyke T."/>
            <person name="Hedlund B.P."/>
        </authorList>
    </citation>
    <scope>NUCLEOTIDE SEQUENCE</scope>
    <source>
        <strain evidence="2 3">JL-2</strain>
    </source>
</reference>
<dbReference type="eggNOG" id="ENOG5032UWT">
    <property type="taxonomic scope" value="Bacteria"/>
</dbReference>
<dbReference type="KEGG" id="tos:Theos_1123"/>
<evidence type="ECO:0000256" key="1">
    <source>
        <dbReference type="SAM" id="SignalP"/>
    </source>
</evidence>
<dbReference type="Proteomes" id="UP000000211">
    <property type="component" value="Chromosome"/>
</dbReference>
<sequence length="230" mass="24719">MGRLALLLFLAACAPLTAQALLPYPGGFAEGGLVGGRFQVVLPGAPLFLDADEKALYAAYPYELLRYDGLALESQPLPGVPTFLRARPGLVVGLGKAVYTEKALLPYPAKDAALLEEGLFWVGEGGLYREGVRLQEGDFRRVVAWEDRVVALGKEALFHPEGRRVPLPAPAEEAAATACGVAFLAGGRLYLMRETGAKLWAEGARMAALGERVYLTPGPRVLDCREVVWP</sequence>
<keyword evidence="3" id="KW-1185">Reference proteome</keyword>
<proteinExistence type="predicted"/>
<accession>K7QWY4</accession>
<name>K7QWY4_THEOS</name>
<dbReference type="AlphaFoldDB" id="K7QWY4"/>
<feature type="chain" id="PRO_5003911574" evidence="1">
    <location>
        <begin position="21"/>
        <end position="230"/>
    </location>
</feature>
<evidence type="ECO:0000313" key="2">
    <source>
        <dbReference type="EMBL" id="AFV76168.1"/>
    </source>
</evidence>
<evidence type="ECO:0000313" key="3">
    <source>
        <dbReference type="Proteomes" id="UP000000211"/>
    </source>
</evidence>
<protein>
    <submittedName>
        <fullName evidence="2">Uncharacterized protein</fullName>
    </submittedName>
</protein>